<proteinExistence type="predicted"/>
<dbReference type="Proteomes" id="UP000008311">
    <property type="component" value="Unassembled WGS sequence"/>
</dbReference>
<evidence type="ECO:0000313" key="2">
    <source>
        <dbReference type="Proteomes" id="UP000008311"/>
    </source>
</evidence>
<dbReference type="STRING" id="3988.B9T940"/>
<reference evidence="2" key="1">
    <citation type="journal article" date="2010" name="Nat. Biotechnol.">
        <title>Draft genome sequence of the oilseed species Ricinus communis.</title>
        <authorList>
            <person name="Chan A.P."/>
            <person name="Crabtree J."/>
            <person name="Zhao Q."/>
            <person name="Lorenzi H."/>
            <person name="Orvis J."/>
            <person name="Puiu D."/>
            <person name="Melake-Berhan A."/>
            <person name="Jones K.M."/>
            <person name="Redman J."/>
            <person name="Chen G."/>
            <person name="Cahoon E.B."/>
            <person name="Gedil M."/>
            <person name="Stanke M."/>
            <person name="Haas B.J."/>
            <person name="Wortman J.R."/>
            <person name="Fraser-Liggett C.M."/>
            <person name="Ravel J."/>
            <person name="Rabinowicz P.D."/>
        </authorList>
    </citation>
    <scope>NUCLEOTIDE SEQUENCE [LARGE SCALE GENOMIC DNA]</scope>
    <source>
        <strain evidence="2">cv. Hale</strain>
    </source>
</reference>
<protein>
    <submittedName>
        <fullName evidence="1">Uncharacterized protein</fullName>
    </submittedName>
</protein>
<organism evidence="1 2">
    <name type="scientific">Ricinus communis</name>
    <name type="common">Castor bean</name>
    <dbReference type="NCBI Taxonomy" id="3988"/>
    <lineage>
        <taxon>Eukaryota</taxon>
        <taxon>Viridiplantae</taxon>
        <taxon>Streptophyta</taxon>
        <taxon>Embryophyta</taxon>
        <taxon>Tracheophyta</taxon>
        <taxon>Spermatophyta</taxon>
        <taxon>Magnoliopsida</taxon>
        <taxon>eudicotyledons</taxon>
        <taxon>Gunneridae</taxon>
        <taxon>Pentapetalae</taxon>
        <taxon>rosids</taxon>
        <taxon>fabids</taxon>
        <taxon>Malpighiales</taxon>
        <taxon>Euphorbiaceae</taxon>
        <taxon>Acalyphoideae</taxon>
        <taxon>Acalypheae</taxon>
        <taxon>Ricinus</taxon>
    </lineage>
</organism>
<accession>B9T940</accession>
<dbReference type="EMBL" id="EQ975284">
    <property type="protein sequence ID" value="EEF27626.1"/>
    <property type="molecule type" value="Genomic_DNA"/>
</dbReference>
<name>B9T940_RICCO</name>
<dbReference type="InParanoid" id="B9T940"/>
<dbReference type="AlphaFoldDB" id="B9T940"/>
<keyword evidence="2" id="KW-1185">Reference proteome</keyword>
<evidence type="ECO:0000313" key="1">
    <source>
        <dbReference type="EMBL" id="EEF27626.1"/>
    </source>
</evidence>
<gene>
    <name evidence="1" type="ORF">RCOM_0102340</name>
</gene>
<sequence length="357" mass="40668">MLENSQREQLLDRLGLPIAGRRLILDAAKYAPVRQVRSKGGGNVITPYQSLKMQRTVETESRHFEFPAAVSHEYDPEVLEYYPQPCRLQFEVIDKDGEIHQIDHTPDFLVITELSVILEERKPWSKLEGLARRYPWRYQLGTDGHWYAPLIEQWLADRGIAYRIRTERDIPQRRIENILLLEDYLHPAAPPCPATVAQSIHDALAEDAVLYLAELYEKLDCRADDVFKLIADGLLVSDIDYAPLSEPHRCRIFRDTAVQAFEHARLRPVPQAIPGIVDIRVGTSVTYDQQPYTVVVVGSSKAVLQSDDGNSVEVAIETLEKLAFKQDLKATENSGSQLEPIRLSDFTEEELRVALSR</sequence>